<dbReference type="Pfam" id="PF07859">
    <property type="entry name" value="Abhydrolase_3"/>
    <property type="match status" value="1"/>
</dbReference>
<dbReference type="SUPFAM" id="SSF53474">
    <property type="entry name" value="alpha/beta-Hydrolases"/>
    <property type="match status" value="1"/>
</dbReference>
<keyword evidence="1" id="KW-0378">Hydrolase</keyword>
<accession>A0AAJ0B2P4</accession>
<dbReference type="PANTHER" id="PTHR48081">
    <property type="entry name" value="AB HYDROLASE SUPERFAMILY PROTEIN C4A8.06C"/>
    <property type="match status" value="1"/>
</dbReference>
<evidence type="ECO:0000313" key="5">
    <source>
        <dbReference type="Proteomes" id="UP001239445"/>
    </source>
</evidence>
<dbReference type="InterPro" id="IPR013094">
    <property type="entry name" value="AB_hydrolase_3"/>
</dbReference>
<evidence type="ECO:0000256" key="1">
    <source>
        <dbReference type="ARBA" id="ARBA00022801"/>
    </source>
</evidence>
<evidence type="ECO:0000313" key="4">
    <source>
        <dbReference type="EMBL" id="KAK1750526.1"/>
    </source>
</evidence>
<dbReference type="EMBL" id="MU839846">
    <property type="protein sequence ID" value="KAK1750526.1"/>
    <property type="molecule type" value="Genomic_DNA"/>
</dbReference>
<reference evidence="4" key="1">
    <citation type="submission" date="2023-06" db="EMBL/GenBank/DDBJ databases">
        <title>Genome-scale phylogeny and comparative genomics of the fungal order Sordariales.</title>
        <authorList>
            <consortium name="Lawrence Berkeley National Laboratory"/>
            <person name="Hensen N."/>
            <person name="Bonometti L."/>
            <person name="Westerberg I."/>
            <person name="Brannstrom I.O."/>
            <person name="Guillou S."/>
            <person name="Cros-Aarteil S."/>
            <person name="Calhoun S."/>
            <person name="Haridas S."/>
            <person name="Kuo A."/>
            <person name="Mondo S."/>
            <person name="Pangilinan J."/>
            <person name="Riley R."/>
            <person name="Labutti K."/>
            <person name="Andreopoulos B."/>
            <person name="Lipzen A."/>
            <person name="Chen C."/>
            <person name="Yanf M."/>
            <person name="Daum C."/>
            <person name="Ng V."/>
            <person name="Clum A."/>
            <person name="Steindorff A."/>
            <person name="Ohm R."/>
            <person name="Martin F."/>
            <person name="Silar P."/>
            <person name="Natvig D."/>
            <person name="Lalanne C."/>
            <person name="Gautier V."/>
            <person name="Ament-Velasquez S.L."/>
            <person name="Kruys A."/>
            <person name="Hutchinson M.I."/>
            <person name="Powell A.J."/>
            <person name="Barry K."/>
            <person name="Miller A.N."/>
            <person name="Grigoriev I.V."/>
            <person name="Debuchy R."/>
            <person name="Gladieux P."/>
            <person name="Thoren M.H."/>
            <person name="Johannesson H."/>
        </authorList>
    </citation>
    <scope>NUCLEOTIDE SEQUENCE</scope>
    <source>
        <strain evidence="4">PSN4</strain>
    </source>
</reference>
<sequence length="371" mass="41987">MSLPPPEKLIHPRPCGWGFTDHTFPSSSGTTLAIRIWPARDPTAGPRPWILWTHGGGFLGGSHHMPRAWIDPGFRHHLNYHLVAHSYRLAPQASVTDQLADCVESVAWCRAHLPALLGGDDKVDVDRYVLCGESAGGYLVTLAALHLPDPQPRAVVDLYGVVDLFAMFTHDRDADAEPEPWRGEFAETKLRAFLEDRDRANVMTEAFAWIEIEMFNEAEMTYYWGTEVRYTDRLRLQSEVHNWRMRHPRGNRLLRGAILHPERFGGDEKKVDELAAEMSPLLVLRKRLAEGKETKYPPTAFLHGTADVDVPLSHPKDMAAVLRQMGVPVVESYEEGVGHVFDQKYTGPEIPGWDKYIQPILEFVDHHVSRA</sequence>
<dbReference type="AlphaFoldDB" id="A0AAJ0B2P4"/>
<gene>
    <name evidence="4" type="ORF">QBC47DRAFT_438493</name>
</gene>
<dbReference type="InterPro" id="IPR029058">
    <property type="entry name" value="AB_hydrolase_fold"/>
</dbReference>
<dbReference type="InterPro" id="IPR001375">
    <property type="entry name" value="Peptidase_S9_cat"/>
</dbReference>
<dbReference type="Pfam" id="PF00326">
    <property type="entry name" value="Peptidase_S9"/>
    <property type="match status" value="1"/>
</dbReference>
<feature type="domain" description="Alpha/beta hydrolase fold-3" evidence="3">
    <location>
        <begin position="50"/>
        <end position="203"/>
    </location>
</feature>
<dbReference type="InterPro" id="IPR050300">
    <property type="entry name" value="GDXG_lipolytic_enzyme"/>
</dbReference>
<feature type="domain" description="Peptidase S9 prolyl oligopeptidase catalytic" evidence="2">
    <location>
        <begin position="277"/>
        <end position="344"/>
    </location>
</feature>
<dbReference type="GO" id="GO:0006508">
    <property type="term" value="P:proteolysis"/>
    <property type="evidence" value="ECO:0007669"/>
    <property type="project" value="InterPro"/>
</dbReference>
<dbReference type="GO" id="GO:0008236">
    <property type="term" value="F:serine-type peptidase activity"/>
    <property type="evidence" value="ECO:0007669"/>
    <property type="project" value="InterPro"/>
</dbReference>
<proteinExistence type="predicted"/>
<keyword evidence="5" id="KW-1185">Reference proteome</keyword>
<dbReference type="Gene3D" id="3.40.50.1820">
    <property type="entry name" value="alpha/beta hydrolase"/>
    <property type="match status" value="1"/>
</dbReference>
<organism evidence="4 5">
    <name type="scientific">Echria macrotheca</name>
    <dbReference type="NCBI Taxonomy" id="438768"/>
    <lineage>
        <taxon>Eukaryota</taxon>
        <taxon>Fungi</taxon>
        <taxon>Dikarya</taxon>
        <taxon>Ascomycota</taxon>
        <taxon>Pezizomycotina</taxon>
        <taxon>Sordariomycetes</taxon>
        <taxon>Sordariomycetidae</taxon>
        <taxon>Sordariales</taxon>
        <taxon>Schizotheciaceae</taxon>
        <taxon>Echria</taxon>
    </lineage>
</organism>
<dbReference type="Proteomes" id="UP001239445">
    <property type="component" value="Unassembled WGS sequence"/>
</dbReference>
<protein>
    <submittedName>
        <fullName evidence="4">Uncharacterized protein</fullName>
    </submittedName>
</protein>
<comment type="caution">
    <text evidence="4">The sequence shown here is derived from an EMBL/GenBank/DDBJ whole genome shotgun (WGS) entry which is preliminary data.</text>
</comment>
<evidence type="ECO:0000259" key="3">
    <source>
        <dbReference type="Pfam" id="PF07859"/>
    </source>
</evidence>
<evidence type="ECO:0000259" key="2">
    <source>
        <dbReference type="Pfam" id="PF00326"/>
    </source>
</evidence>
<name>A0AAJ0B2P4_9PEZI</name>